<protein>
    <recommendedName>
        <fullName evidence="7">Flagellar protein</fullName>
    </recommendedName>
</protein>
<evidence type="ECO:0000256" key="4">
    <source>
        <dbReference type="ARBA" id="ARBA00023136"/>
    </source>
</evidence>
<comment type="subcellular location">
    <subcellularLocation>
        <location evidence="7">Cell membrane</location>
    </subcellularLocation>
    <subcellularLocation>
        <location evidence="7">Bacterial flagellum basal body</location>
    </subcellularLocation>
</comment>
<dbReference type="EMBL" id="FPAU01000012">
    <property type="protein sequence ID" value="SFU20119.1"/>
    <property type="molecule type" value="Genomic_DNA"/>
</dbReference>
<dbReference type="InterPro" id="IPR052205">
    <property type="entry name" value="FliO/MopB"/>
</dbReference>
<name>A0A1I7E885_9ENTR</name>
<evidence type="ECO:0000256" key="3">
    <source>
        <dbReference type="ARBA" id="ARBA00022989"/>
    </source>
</evidence>
<evidence type="ECO:0000256" key="2">
    <source>
        <dbReference type="ARBA" id="ARBA00022692"/>
    </source>
</evidence>
<dbReference type="GO" id="GO:0009425">
    <property type="term" value="C:bacterial-type flagellum basal body"/>
    <property type="evidence" value="ECO:0007669"/>
    <property type="project" value="UniProtKB-SubCell"/>
</dbReference>
<keyword evidence="8" id="KW-0969">Cilium</keyword>
<keyword evidence="3 7" id="KW-1133">Transmembrane helix</keyword>
<dbReference type="InterPro" id="IPR022781">
    <property type="entry name" value="Flagellar_biosynth_FliO"/>
</dbReference>
<dbReference type="OrthoDB" id="5741235at2"/>
<keyword evidence="8" id="KW-0282">Flagellum</keyword>
<dbReference type="Proteomes" id="UP000199187">
    <property type="component" value="Unassembled WGS sequence"/>
</dbReference>
<dbReference type="GO" id="GO:0044781">
    <property type="term" value="P:bacterial-type flagellum organization"/>
    <property type="evidence" value="ECO:0007669"/>
    <property type="project" value="UniProtKB-UniRule"/>
</dbReference>
<dbReference type="NCBIfam" id="TIGR03500">
    <property type="entry name" value="FliO_TIGR"/>
    <property type="match status" value="1"/>
</dbReference>
<comment type="similarity">
    <text evidence="6 7">Belongs to the FliO/MopB family.</text>
</comment>
<reference evidence="9" key="1">
    <citation type="submission" date="2016-10" db="EMBL/GenBank/DDBJ databases">
        <authorList>
            <person name="Varghese N."/>
            <person name="Submissions S."/>
        </authorList>
    </citation>
    <scope>NUCLEOTIDE SEQUENCE [LARGE SCALE GENOMIC DNA]</scope>
    <source>
        <strain evidence="9">Ah-143</strain>
    </source>
</reference>
<evidence type="ECO:0000256" key="1">
    <source>
        <dbReference type="ARBA" id="ARBA00022475"/>
    </source>
</evidence>
<evidence type="ECO:0000256" key="6">
    <source>
        <dbReference type="ARBA" id="ARBA00037937"/>
    </source>
</evidence>
<feature type="transmembrane region" description="Helical" evidence="7">
    <location>
        <begin position="24"/>
        <end position="46"/>
    </location>
</feature>
<proteinExistence type="inferred from homology"/>
<dbReference type="Pfam" id="PF04347">
    <property type="entry name" value="FliO"/>
    <property type="match status" value="1"/>
</dbReference>
<evidence type="ECO:0000313" key="8">
    <source>
        <dbReference type="EMBL" id="SFU20119.1"/>
    </source>
</evidence>
<keyword evidence="5 7" id="KW-0975">Bacterial flagellum</keyword>
<keyword evidence="4 7" id="KW-0472">Membrane</keyword>
<organism evidence="8 9">
    <name type="scientific">Kosakonia arachidis</name>
    <dbReference type="NCBI Taxonomy" id="551989"/>
    <lineage>
        <taxon>Bacteria</taxon>
        <taxon>Pseudomonadati</taxon>
        <taxon>Pseudomonadota</taxon>
        <taxon>Gammaproteobacteria</taxon>
        <taxon>Enterobacterales</taxon>
        <taxon>Enterobacteriaceae</taxon>
        <taxon>Kosakonia</taxon>
    </lineage>
</organism>
<evidence type="ECO:0000313" key="9">
    <source>
        <dbReference type="Proteomes" id="UP000199187"/>
    </source>
</evidence>
<keyword evidence="8" id="KW-0966">Cell projection</keyword>
<evidence type="ECO:0000256" key="7">
    <source>
        <dbReference type="RuleBase" id="RU362064"/>
    </source>
</evidence>
<dbReference type="PANTHER" id="PTHR38766">
    <property type="entry name" value="FLAGELLAR PROTEIN FLIO"/>
    <property type="match status" value="1"/>
</dbReference>
<keyword evidence="2 7" id="KW-0812">Transmembrane</keyword>
<keyword evidence="1 7" id="KW-1003">Cell membrane</keyword>
<keyword evidence="9" id="KW-1185">Reference proteome</keyword>
<dbReference type="GO" id="GO:0005886">
    <property type="term" value="C:plasma membrane"/>
    <property type="evidence" value="ECO:0007669"/>
    <property type="project" value="UniProtKB-SubCell"/>
</dbReference>
<accession>A0A1I7E885</accession>
<evidence type="ECO:0000256" key="5">
    <source>
        <dbReference type="ARBA" id="ARBA00023143"/>
    </source>
</evidence>
<gene>
    <name evidence="8" type="ORF">SAMN05192562_1126</name>
</gene>
<sequence>MNQPLQSQLPMASQFAAPISAGSMLMNLTGALAVVLMLILAIAWLVRRSGWCSALMKDKTLLTVKCSQSLGQRERVVVVEVDQRWLLLGVTPGAVTFLTEIERDAESSETAAHPATDGFQQALTKAFTTKHRNDL</sequence>
<dbReference type="PANTHER" id="PTHR38766:SF1">
    <property type="entry name" value="FLAGELLAR PROTEIN FLIO"/>
    <property type="match status" value="1"/>
</dbReference>
<dbReference type="AlphaFoldDB" id="A0A1I7E885"/>